<dbReference type="Proteomes" id="UP000008980">
    <property type="component" value="Chromosome 21"/>
</dbReference>
<reference evidence="3" key="2">
    <citation type="submission" date="2011-01" db="EMBL/GenBank/DDBJ databases">
        <authorList>
            <person name="Zhao B.P."/>
            <person name="Ren Z.A."/>
            <person name="Li C.D."/>
        </authorList>
    </citation>
    <scope>NUCLEOTIDE SEQUENCE</scope>
    <source>
        <strain evidence="3">BPK282A1</strain>
    </source>
</reference>
<proteinExistence type="predicted"/>
<reference evidence="2" key="7">
    <citation type="submission" date="2020-06" db="EMBL/GenBank/DDBJ databases">
        <authorList>
            <person name="Camacho E."/>
            <person name="Gonzalez-de la Fuente S."/>
            <person name="Rastrojo A."/>
            <person name="Peiro-Pastor R."/>
            <person name="Solana JC."/>
            <person name="Tabera L."/>
            <person name="Gamarro F."/>
            <person name="Carrasco-Ramiro F."/>
            <person name="Requena JM."/>
            <person name="Aguado B."/>
        </authorList>
    </citation>
    <scope>NUCLEOTIDE SEQUENCE</scope>
</reference>
<dbReference type="VEuPathDB" id="TriTrypDB:LdCL_210008500"/>
<gene>
    <name evidence="5" type="ORF">CGC20_22695</name>
    <name evidence="4" type="ORF">CGC21_33890</name>
    <name evidence="3" type="ORF">LDBPK_210370</name>
    <name evidence="2" type="ORF">LDHU3_21.0390</name>
</gene>
<dbReference type="VEuPathDB" id="TriTrypDB:LdBPK_210370.1"/>
<reference evidence="8" key="5">
    <citation type="submission" date="2019-02" db="EMBL/GenBank/DDBJ databases">
        <title>FDA dAtabase for Regulatory Grade micrObial Sequences (FDA-ARGOS): Supporting development and validation of Infectious Disease Dx tests.</title>
        <authorList>
            <person name="Duncan R."/>
            <person name="Fisher C."/>
            <person name="Tallon L."/>
            <person name="Sadzewicz L."/>
            <person name="Sengamalay N."/>
            <person name="Ott S."/>
            <person name="Godinez A."/>
            <person name="Nagaraj S."/>
            <person name="Vavikolanu K."/>
            <person name="Vyas G."/>
            <person name="Nadendla S."/>
            <person name="Aluvathingal J."/>
            <person name="Sichtig H."/>
        </authorList>
    </citation>
    <scope>NUCLEOTIDE SEQUENCE [LARGE SCALE GENOMIC DNA]</scope>
    <source>
        <strain evidence="8">FDAARGOS_360</strain>
    </source>
</reference>
<dbReference type="EMBL" id="RHLC01000021">
    <property type="protein sequence ID" value="TPP49270.1"/>
    <property type="molecule type" value="Genomic_DNA"/>
</dbReference>
<dbReference type="AlphaFoldDB" id="A0A504XTA9"/>
<feature type="chain" id="PRO_5003236538" evidence="1">
    <location>
        <begin position="18"/>
        <end position="322"/>
    </location>
</feature>
<evidence type="ECO:0000256" key="1">
    <source>
        <dbReference type="SAM" id="SignalP"/>
    </source>
</evidence>
<dbReference type="Proteomes" id="UP000318447">
    <property type="component" value="Unassembled WGS sequence"/>
</dbReference>
<accession>A0A504XTA9</accession>
<feature type="signal peptide" evidence="1">
    <location>
        <begin position="1"/>
        <end position="17"/>
    </location>
</feature>
<dbReference type="EMBL" id="LR812641">
    <property type="protein sequence ID" value="CAC5429770.1"/>
    <property type="molecule type" value="Genomic_DNA"/>
</dbReference>
<name>A0A504XTA9_LEIDO</name>
<dbReference type="EMBL" id="FR799608">
    <property type="protein sequence ID" value="CBZ33848.1"/>
    <property type="molecule type" value="Genomic_DNA"/>
</dbReference>
<dbReference type="RefSeq" id="XP_003860554.1">
    <property type="nucleotide sequence ID" value="XM_003860506.1"/>
</dbReference>
<dbReference type="Proteomes" id="UP000318821">
    <property type="component" value="Unassembled WGS sequence"/>
</dbReference>
<reference evidence="6" key="3">
    <citation type="submission" date="2011-02" db="EMBL/GenBank/DDBJ databases">
        <title>Whole genome sequencing of Leishmania donovani clinical lines reveals dynamic variation related to drug resistance.</title>
        <authorList>
            <person name="Downing T."/>
            <person name="Imamura H."/>
            <person name="Sanders M."/>
            <person name="Decuypere S."/>
            <person name="Hertz-Fowler C."/>
            <person name="Clark T.G."/>
            <person name="Rijal S."/>
            <person name="Sundar S."/>
            <person name="Quail M.A."/>
            <person name="De Doncker S."/>
            <person name="Maes I."/>
            <person name="Vanaerschot M."/>
            <person name="Stark O."/>
            <person name="Schonian G."/>
            <person name="Dujardin J.C."/>
            <person name="Berriman M."/>
        </authorList>
    </citation>
    <scope>NUCLEOTIDE SEQUENCE [LARGE SCALE GENOMIC DNA]</scope>
    <source>
        <strain evidence="6">BPK282A1</strain>
    </source>
</reference>
<evidence type="ECO:0000313" key="7">
    <source>
        <dbReference type="Proteomes" id="UP000318447"/>
    </source>
</evidence>
<reference evidence="7" key="4">
    <citation type="submission" date="2019-02" db="EMBL/GenBank/DDBJ databases">
        <title>FDA dAtabase for Regulatory Grade micrObial Sequences (FDA-ARGOS): Supporting development and validation of Infectious Disease Dx tests.</title>
        <authorList>
            <person name="Duncan R."/>
            <person name="Fisher C."/>
            <person name="Tallon L."/>
            <person name="Sadzewicz L."/>
            <person name="Sengamalay N."/>
            <person name="Ott S."/>
            <person name="Godinez A."/>
            <person name="Nagaraj S."/>
            <person name="Vavikolanu K."/>
            <person name="Nadendla S."/>
            <person name="Aluvathingal J."/>
            <person name="Sichtig H."/>
        </authorList>
    </citation>
    <scope>NUCLEOTIDE SEQUENCE [LARGE SCALE GENOMIC DNA]</scope>
    <source>
        <strain evidence="7">FDAARGOS_361</strain>
    </source>
</reference>
<sequence>MACLLLALCILPDPAAAVVGSLNGASARSPSVAPHIGDLVPLAMYIRTKRQIRHSFISVADQQLAVDEEAVVDDAAGNVEAATAAEVLRPKDLDLPSLGATRGKHKNQVVRLLPPASSPRFGINKAVTIVANSTLRAAGQSLQEDTALQQSDLAFRFSVGRGLHKESTWLPLAARKKYTSQLSETLAGRLHEMQAAQAADAAAERQRDKEAAEAMDNTAAAAAAQKVQYLSRVTFFFGYRKGDLQKMTSFSIAAQYSPEVKPGVELQFLWSEHRPYNPNRAVTLCSAVAVLVSMITVLAVFHPSSRSMLLFSQRIVAVRAHD</sequence>
<dbReference type="GeneID" id="13386355"/>
<dbReference type="Proteomes" id="UP000601710">
    <property type="component" value="Chromosome 21"/>
</dbReference>
<evidence type="ECO:0000313" key="4">
    <source>
        <dbReference type="EMBL" id="TPP49270.1"/>
    </source>
</evidence>
<dbReference type="KEGG" id="ldo:LDBPK_210370"/>
<evidence type="ECO:0000313" key="5">
    <source>
        <dbReference type="EMBL" id="TPP54746.1"/>
    </source>
</evidence>
<dbReference type="VEuPathDB" id="TriTrypDB:LDHU3_21.0390"/>
<reference evidence="4" key="6">
    <citation type="submission" date="2019-02" db="EMBL/GenBank/DDBJ databases">
        <title>FDA dAtabase for Regulatory Grade micrObial Sequences (FDA-ARGOS): Supporting development and validation of Infectious Disease Dx tests.</title>
        <authorList>
            <person name="Duncan R."/>
            <person name="Fisher C."/>
            <person name="Tallon L.J."/>
            <person name="Sadzewicz L."/>
            <person name="Sengamalay N."/>
            <person name="Ott S."/>
            <person name="Godinez A."/>
            <person name="Nagaraj S."/>
            <person name="Nadendla S."/>
            <person name="Sichtig H."/>
        </authorList>
    </citation>
    <scope>NUCLEOTIDE SEQUENCE</scope>
    <source>
        <strain evidence="5">FDAARGOS_360</strain>
        <strain evidence="4">FDAARGOS_361</strain>
    </source>
</reference>
<organism evidence="4 7">
    <name type="scientific">Leishmania donovani</name>
    <dbReference type="NCBI Taxonomy" id="5661"/>
    <lineage>
        <taxon>Eukaryota</taxon>
        <taxon>Discoba</taxon>
        <taxon>Euglenozoa</taxon>
        <taxon>Kinetoplastea</taxon>
        <taxon>Metakinetoplastina</taxon>
        <taxon>Trypanosomatida</taxon>
        <taxon>Trypanosomatidae</taxon>
        <taxon>Leishmaniinae</taxon>
        <taxon>Leishmania</taxon>
    </lineage>
</organism>
<dbReference type="OMA" id="NEHRAYN"/>
<keyword evidence="1" id="KW-0732">Signal</keyword>
<evidence type="ECO:0000313" key="8">
    <source>
        <dbReference type="Proteomes" id="UP000318821"/>
    </source>
</evidence>
<protein>
    <submittedName>
        <fullName evidence="2">Hypothetical_protein_conserved</fullName>
    </submittedName>
</protein>
<evidence type="ECO:0000313" key="6">
    <source>
        <dbReference type="Proteomes" id="UP000008980"/>
    </source>
</evidence>
<dbReference type="EMBL" id="RHLD01000035">
    <property type="protein sequence ID" value="TPP54746.1"/>
    <property type="molecule type" value="Genomic_DNA"/>
</dbReference>
<reference evidence="3 6" key="1">
    <citation type="journal article" date="2011" name="Genome Res.">
        <title>Whole genome sequencing of multiple Leishmania donovani clinical isolates provides insights into population structure and mechanisms of drug resistance.</title>
        <authorList>
            <person name="Downing T."/>
            <person name="Imamura H."/>
            <person name="Decuypere S."/>
            <person name="Clark T.G."/>
            <person name="Coombs G.H."/>
            <person name="Cotton J.A."/>
            <person name="Hilley J.D."/>
            <person name="de Doncker S."/>
            <person name="Maes I."/>
            <person name="Mottram J.C."/>
            <person name="Quail M.A."/>
            <person name="Rijal S."/>
            <person name="Sanders M."/>
            <person name="Schonian G."/>
            <person name="Stark O."/>
            <person name="Sundar S."/>
            <person name="Vanaerschot M."/>
            <person name="Hertz-Fowler C."/>
            <person name="Dujardin J.C."/>
            <person name="Berriman M."/>
        </authorList>
    </citation>
    <scope>NUCLEOTIDE SEQUENCE [LARGE SCALE GENOMIC DNA]</scope>
    <source>
        <strain evidence="3 6">BPK282A1</strain>
    </source>
</reference>
<evidence type="ECO:0000313" key="2">
    <source>
        <dbReference type="EMBL" id="CAC5429770.1"/>
    </source>
</evidence>
<evidence type="ECO:0000313" key="3">
    <source>
        <dbReference type="EMBL" id="CBZ33848.1"/>
    </source>
</evidence>
<accession>E9BF22</accession>